<name>A0ACC3BV09_PYRYE</name>
<evidence type="ECO:0000313" key="2">
    <source>
        <dbReference type="Proteomes" id="UP000798662"/>
    </source>
</evidence>
<proteinExistence type="predicted"/>
<organism evidence="1 2">
    <name type="scientific">Pyropia yezoensis</name>
    <name type="common">Susabi-nori</name>
    <name type="synonym">Porphyra yezoensis</name>
    <dbReference type="NCBI Taxonomy" id="2788"/>
    <lineage>
        <taxon>Eukaryota</taxon>
        <taxon>Rhodophyta</taxon>
        <taxon>Bangiophyceae</taxon>
        <taxon>Bangiales</taxon>
        <taxon>Bangiaceae</taxon>
        <taxon>Pyropia</taxon>
    </lineage>
</organism>
<dbReference type="EMBL" id="CM020618">
    <property type="protein sequence ID" value="KAK1861575.1"/>
    <property type="molecule type" value="Genomic_DNA"/>
</dbReference>
<gene>
    <name evidence="1" type="ORF">I4F81_004158</name>
</gene>
<dbReference type="Proteomes" id="UP000798662">
    <property type="component" value="Chromosome 1"/>
</dbReference>
<evidence type="ECO:0000313" key="1">
    <source>
        <dbReference type="EMBL" id="KAK1861575.1"/>
    </source>
</evidence>
<protein>
    <submittedName>
        <fullName evidence="1">Uncharacterized protein</fullName>
    </submittedName>
</protein>
<sequence>MPLLPPLPVLLTLYWAAATAAFAGLSSHPATAVIVAHGKLAPSPPPRSRYGRGGSGGIGGGGGGGDSSSSGGSSDGKGSDGVCGGRLLLTVARRWRRRCGDAGVAARPAWAAFYATGLVMAAALLAAPPPPPGLPADVAVAAAVRAVGRVVVGGCRAAAVDVAGVGEERMAAAASAAAAAATAAGPLPLPLVLFVVQAARRLAEVTAVSVQTPRRVPPHLLAAGLSFYIAAPLTWWVGGGGEPAGGAPAVVGARWGGRRLVSPAAAAVAVAVFIAASGVQHWAHRVLACLRRGGINRGSGGGGGGVYRYSVPRGGAFEVVACPHYAAEVVLYAALAAAAAAASGPWGVPPGGGGGGGGGADRDTWVGAARAGCVGFVGVNLGITGRQTVRWYRSRGGGMRWALVPGVW</sequence>
<keyword evidence="2" id="KW-1185">Reference proteome</keyword>
<reference evidence="1" key="1">
    <citation type="submission" date="2019-11" db="EMBL/GenBank/DDBJ databases">
        <title>Nori genome reveals adaptations in red seaweeds to the harsh intertidal environment.</title>
        <authorList>
            <person name="Wang D."/>
            <person name="Mao Y."/>
        </authorList>
    </citation>
    <scope>NUCLEOTIDE SEQUENCE</scope>
    <source>
        <tissue evidence="1">Gametophyte</tissue>
    </source>
</reference>
<comment type="caution">
    <text evidence="1">The sequence shown here is derived from an EMBL/GenBank/DDBJ whole genome shotgun (WGS) entry which is preliminary data.</text>
</comment>
<accession>A0ACC3BV09</accession>